<reference evidence="5 7" key="1">
    <citation type="submission" date="2020-01" db="EMBL/GenBank/DDBJ databases">
        <authorList>
            <consortium name="DOE Joint Genome Institute"/>
            <person name="Haridas S."/>
            <person name="Albert R."/>
            <person name="Binder M."/>
            <person name="Bloem J."/>
            <person name="Labutti K."/>
            <person name="Salamov A."/>
            <person name="Andreopoulos B."/>
            <person name="Baker S.E."/>
            <person name="Barry K."/>
            <person name="Bills G."/>
            <person name="Bluhm B.H."/>
            <person name="Cannon C."/>
            <person name="Castanera R."/>
            <person name="Culley D.E."/>
            <person name="Daum C."/>
            <person name="Ezra D."/>
            <person name="Gonzalez J.B."/>
            <person name="Henrissat B."/>
            <person name="Kuo A."/>
            <person name="Liang C."/>
            <person name="Lipzen A."/>
            <person name="Lutzoni F."/>
            <person name="Magnuson J."/>
            <person name="Mondo S."/>
            <person name="Nolan M."/>
            <person name="Ohm R."/>
            <person name="Pangilinan J."/>
            <person name="Park H.-J."/>
            <person name="Ramirez L."/>
            <person name="Alfaro M."/>
            <person name="Sun H."/>
            <person name="Tritt A."/>
            <person name="Yoshinaga Y."/>
            <person name="Zwiers L.-H."/>
            <person name="Turgeon B.G."/>
            <person name="Goodwin S.B."/>
            <person name="Spatafora J.W."/>
            <person name="Crous P.W."/>
            <person name="Grigoriev I.V."/>
        </authorList>
    </citation>
    <scope>NUCLEOTIDE SEQUENCE</scope>
    <source>
        <strain evidence="5 7">CBS 781.70</strain>
    </source>
</reference>
<keyword evidence="6" id="KW-1185">Reference proteome</keyword>
<comment type="subcellular location">
    <subcellularLocation>
        <location evidence="1">Nucleus</location>
    </subcellularLocation>
</comment>
<dbReference type="Proteomes" id="UP000504638">
    <property type="component" value="Unplaced"/>
</dbReference>
<comment type="similarity">
    <text evidence="2">Belongs to the ESS2 family.</text>
</comment>
<dbReference type="RefSeq" id="XP_033531704.1">
    <property type="nucleotide sequence ID" value="XM_033675538.1"/>
</dbReference>
<evidence type="ECO:0000313" key="7">
    <source>
        <dbReference type="RefSeq" id="XP_033531704.1"/>
    </source>
</evidence>
<feature type="compositionally biased region" description="Low complexity" evidence="4">
    <location>
        <begin position="406"/>
        <end position="417"/>
    </location>
</feature>
<dbReference type="OrthoDB" id="19679at2759"/>
<dbReference type="PANTHER" id="PTHR12940">
    <property type="entry name" value="ES-2 PROTEIN - RELATED"/>
    <property type="match status" value="1"/>
</dbReference>
<feature type="region of interest" description="Disordered" evidence="4">
    <location>
        <begin position="108"/>
        <end position="148"/>
    </location>
</feature>
<proteinExistence type="inferred from homology"/>
<dbReference type="GeneID" id="54416108"/>
<feature type="compositionally biased region" description="Low complexity" evidence="4">
    <location>
        <begin position="254"/>
        <end position="269"/>
    </location>
</feature>
<feature type="compositionally biased region" description="Basic and acidic residues" evidence="4">
    <location>
        <begin position="300"/>
        <end position="309"/>
    </location>
</feature>
<organism evidence="5">
    <name type="scientific">Eremomyces bilateralis CBS 781.70</name>
    <dbReference type="NCBI Taxonomy" id="1392243"/>
    <lineage>
        <taxon>Eukaryota</taxon>
        <taxon>Fungi</taxon>
        <taxon>Dikarya</taxon>
        <taxon>Ascomycota</taxon>
        <taxon>Pezizomycotina</taxon>
        <taxon>Dothideomycetes</taxon>
        <taxon>Dothideomycetes incertae sedis</taxon>
        <taxon>Eremomycetales</taxon>
        <taxon>Eremomycetaceae</taxon>
        <taxon>Eremomyces</taxon>
    </lineage>
</organism>
<dbReference type="AlphaFoldDB" id="A0A6G1FWB6"/>
<feature type="region of interest" description="Disordered" evidence="4">
    <location>
        <begin position="1"/>
        <end position="36"/>
    </location>
</feature>
<evidence type="ECO:0000256" key="4">
    <source>
        <dbReference type="SAM" id="MobiDB-lite"/>
    </source>
</evidence>
<dbReference type="EMBL" id="ML975168">
    <property type="protein sequence ID" value="KAF1810073.1"/>
    <property type="molecule type" value="Genomic_DNA"/>
</dbReference>
<feature type="non-terminal residue" evidence="5">
    <location>
        <position position="441"/>
    </location>
</feature>
<feature type="compositionally biased region" description="Polar residues" evidence="4">
    <location>
        <begin position="124"/>
        <end position="133"/>
    </location>
</feature>
<accession>A0A6G1FWB6</accession>
<dbReference type="PANTHER" id="PTHR12940:SF0">
    <property type="entry name" value="SPLICING FACTOR ESS-2 HOMOLOG"/>
    <property type="match status" value="1"/>
</dbReference>
<evidence type="ECO:0000313" key="5">
    <source>
        <dbReference type="EMBL" id="KAF1810073.1"/>
    </source>
</evidence>
<keyword evidence="3" id="KW-0539">Nucleus</keyword>
<evidence type="ECO:0008006" key="8">
    <source>
        <dbReference type="Google" id="ProtNLM"/>
    </source>
</evidence>
<sequence>MASSPSKALMKRSAPSELTTMPPPPTKRIKRPSTVLPEDTYTDALSHIIKRDFFPGLLETETQQEFLDAVESRDREWILDAQGRLETLMTPRADGRRVVGRRGVSMTPVNDGIAGETPVGWTGATPTPIASRTPSRDAADRKPEQPEVDLNLSLDAFMAKYTSEDNESFNALLDKQNTKHAEKYRWLYAGNKIPSTRQLEYCKQQASLPPSSTSQSLIRLSHAPDTRPAAPTTRRENPKNTLMFPPDAVEPTTAQAAASASRAAPKSVSYSNTRMPDPMLPSSHVPIPPSPSISAVRDALAGRERRTETEAGSAVDGGGGETPRVGGYAFVDAEATEAEVAAAAGGVAGDEDARTSALLARLRSGADGGRNPFTINEASRREALHHRLVEKAKEKEKGVEGRGAEGRTPGTPGTPRGNLTPAGERLLRGMRTPRREAFEGR</sequence>
<feature type="compositionally biased region" description="Basic and acidic residues" evidence="4">
    <location>
        <begin position="134"/>
        <end position="145"/>
    </location>
</feature>
<feature type="compositionally biased region" description="Polar residues" evidence="4">
    <location>
        <begin position="205"/>
        <end position="218"/>
    </location>
</feature>
<evidence type="ECO:0000256" key="2">
    <source>
        <dbReference type="ARBA" id="ARBA00009072"/>
    </source>
</evidence>
<dbReference type="GO" id="GO:0071013">
    <property type="term" value="C:catalytic step 2 spliceosome"/>
    <property type="evidence" value="ECO:0007669"/>
    <property type="project" value="TreeGrafter"/>
</dbReference>
<feature type="region of interest" description="Disordered" evidence="4">
    <location>
        <begin position="205"/>
        <end position="325"/>
    </location>
</feature>
<protein>
    <recommendedName>
        <fullName evidence="8">Nuclear protein DGCR14</fullName>
    </recommendedName>
</protein>
<name>A0A6G1FWB6_9PEZI</name>
<reference evidence="7" key="2">
    <citation type="submission" date="2020-04" db="EMBL/GenBank/DDBJ databases">
        <authorList>
            <consortium name="NCBI Genome Project"/>
        </authorList>
    </citation>
    <scope>NUCLEOTIDE SEQUENCE</scope>
    <source>
        <strain evidence="7">CBS 781.70</strain>
    </source>
</reference>
<evidence type="ECO:0000256" key="1">
    <source>
        <dbReference type="ARBA" id="ARBA00004123"/>
    </source>
</evidence>
<evidence type="ECO:0000256" key="3">
    <source>
        <dbReference type="ARBA" id="ARBA00023242"/>
    </source>
</evidence>
<feature type="region of interest" description="Disordered" evidence="4">
    <location>
        <begin position="389"/>
        <end position="441"/>
    </location>
</feature>
<gene>
    <name evidence="5 7" type="ORF">P152DRAFT_372257</name>
</gene>
<evidence type="ECO:0000313" key="6">
    <source>
        <dbReference type="Proteomes" id="UP000504638"/>
    </source>
</evidence>
<feature type="compositionally biased region" description="Basic and acidic residues" evidence="4">
    <location>
        <begin position="389"/>
        <end position="405"/>
    </location>
</feature>
<dbReference type="Pfam" id="PF09751">
    <property type="entry name" value="Es2"/>
    <property type="match status" value="1"/>
</dbReference>
<dbReference type="InterPro" id="IPR019148">
    <property type="entry name" value="Nuclear_protein_DGCR14_ESS-2"/>
</dbReference>
<reference evidence="7" key="3">
    <citation type="submission" date="2025-04" db="UniProtKB">
        <authorList>
            <consortium name="RefSeq"/>
        </authorList>
    </citation>
    <scope>IDENTIFICATION</scope>
    <source>
        <strain evidence="7">CBS 781.70</strain>
    </source>
</reference>